<gene>
    <name evidence="2" type="ORF">L4H06_02955</name>
    <name evidence="3" type="ORF">PJU73_03950</name>
</gene>
<evidence type="ECO:0000313" key="2">
    <source>
        <dbReference type="EMBL" id="MCF7529191.1"/>
    </source>
</evidence>
<dbReference type="AlphaFoldDB" id="A0AAW5AL86"/>
<dbReference type="Gene3D" id="1.20.120.1490">
    <property type="match status" value="1"/>
</dbReference>
<keyword evidence="1" id="KW-0732">Signal</keyword>
<reference evidence="3 5" key="2">
    <citation type="submission" date="2023-01" db="EMBL/GenBank/DDBJ databases">
        <authorList>
            <person name="Yang C."/>
        </authorList>
    </citation>
    <scope>NUCLEOTIDE SEQUENCE [LARGE SCALE GENOMIC DNA]</scope>
    <source>
        <strain evidence="3 5">ZJ106</strain>
    </source>
</reference>
<evidence type="ECO:0000313" key="3">
    <source>
        <dbReference type="EMBL" id="WCL72266.1"/>
    </source>
</evidence>
<sequence>MPKARLPVKMFCVALLVCSVTAEAAPIHLDDFSHNCDIRPLNLSREQHDNLRRIRIEYKKAYDRSVQKAARSERNRRQNIMKIMASDVFDNNSARDYVEARYLSGMDYSVEELALQHRFYHLLTPQQQKVWLATCVR</sequence>
<reference evidence="2" key="1">
    <citation type="submission" date="2022-01" db="EMBL/GenBank/DDBJ databases">
        <title>Neisseria sp. ZJ104.</title>
        <authorList>
            <person name="Yang C."/>
        </authorList>
    </citation>
    <scope>NUCLEOTIDE SEQUENCE</scope>
    <source>
        <strain evidence="2">ZJ104</strain>
    </source>
</reference>
<dbReference type="EMBL" id="CP116766">
    <property type="protein sequence ID" value="WCL72266.1"/>
    <property type="molecule type" value="Genomic_DNA"/>
</dbReference>
<evidence type="ECO:0000313" key="5">
    <source>
        <dbReference type="Proteomes" id="UP001221268"/>
    </source>
</evidence>
<evidence type="ECO:0000313" key="4">
    <source>
        <dbReference type="Proteomes" id="UP001201397"/>
    </source>
</evidence>
<dbReference type="Pfam" id="PF07813">
    <property type="entry name" value="LTXXQ"/>
    <property type="match status" value="1"/>
</dbReference>
<evidence type="ECO:0000256" key="1">
    <source>
        <dbReference type="SAM" id="SignalP"/>
    </source>
</evidence>
<dbReference type="Proteomes" id="UP001221268">
    <property type="component" value="Chromosome"/>
</dbReference>
<feature type="signal peptide" evidence="1">
    <location>
        <begin position="1"/>
        <end position="24"/>
    </location>
</feature>
<accession>A0AAW5AL86</accession>
<organism evidence="2 4">
    <name type="scientific">Neisseria lisongii</name>
    <dbReference type="NCBI Taxonomy" id="2912188"/>
    <lineage>
        <taxon>Bacteria</taxon>
        <taxon>Pseudomonadati</taxon>
        <taxon>Pseudomonadota</taxon>
        <taxon>Betaproteobacteria</taxon>
        <taxon>Neisseriales</taxon>
        <taxon>Neisseriaceae</taxon>
        <taxon>Neisseria</taxon>
    </lineage>
</organism>
<dbReference type="RefSeq" id="WP_237091271.1">
    <property type="nucleotide sequence ID" value="NZ_CP116766.1"/>
</dbReference>
<name>A0AAW5AL86_9NEIS</name>
<feature type="chain" id="PRO_5043969309" evidence="1">
    <location>
        <begin position="25"/>
        <end position="137"/>
    </location>
</feature>
<dbReference type="InterPro" id="IPR012899">
    <property type="entry name" value="LTXXQ"/>
</dbReference>
<dbReference type="EMBL" id="JAKKDL010000003">
    <property type="protein sequence ID" value="MCF7529191.1"/>
    <property type="molecule type" value="Genomic_DNA"/>
</dbReference>
<keyword evidence="5" id="KW-1185">Reference proteome</keyword>
<proteinExistence type="predicted"/>
<protein>
    <submittedName>
        <fullName evidence="2">Spy/CpxP family protein refolding chaperone</fullName>
    </submittedName>
</protein>
<dbReference type="Proteomes" id="UP001201397">
    <property type="component" value="Unassembled WGS sequence"/>
</dbReference>